<dbReference type="CDD" id="cd04470">
    <property type="entry name" value="S1_EF-P_repeat_1"/>
    <property type="match status" value="1"/>
</dbReference>
<evidence type="ECO:0000256" key="1">
    <source>
        <dbReference type="ARBA" id="ARBA00004496"/>
    </source>
</evidence>
<dbReference type="InterPro" id="IPR012340">
    <property type="entry name" value="NA-bd_OB-fold"/>
</dbReference>
<dbReference type="SUPFAM" id="SSF50104">
    <property type="entry name" value="Translation proteins SH3-like domain"/>
    <property type="match status" value="1"/>
</dbReference>
<comment type="similarity">
    <text evidence="3 7">Belongs to the elongation factor P family.</text>
</comment>
<dbReference type="SUPFAM" id="SSF50249">
    <property type="entry name" value="Nucleic acid-binding proteins"/>
    <property type="match status" value="2"/>
</dbReference>
<dbReference type="Pfam" id="PF08207">
    <property type="entry name" value="EFP_N"/>
    <property type="match status" value="1"/>
</dbReference>
<feature type="region of interest" description="Disordered" evidence="8">
    <location>
        <begin position="135"/>
        <end position="154"/>
    </location>
</feature>
<dbReference type="InterPro" id="IPR013185">
    <property type="entry name" value="Transl_elong_KOW-like"/>
</dbReference>
<evidence type="ECO:0000256" key="6">
    <source>
        <dbReference type="ARBA" id="ARBA00022917"/>
    </source>
</evidence>
<dbReference type="InterPro" id="IPR001059">
    <property type="entry name" value="Transl_elong_P/YeiP_cen"/>
</dbReference>
<dbReference type="GO" id="GO:0003746">
    <property type="term" value="F:translation elongation factor activity"/>
    <property type="evidence" value="ECO:0007669"/>
    <property type="project" value="UniProtKB-UniRule"/>
</dbReference>
<dbReference type="CDD" id="cd05794">
    <property type="entry name" value="S1_EF-P_repeat_2"/>
    <property type="match status" value="1"/>
</dbReference>
<organism evidence="11 12">
    <name type="scientific">Candidatus Roizmanbacteria bacterium CG22_combo_CG10-13_8_21_14_all_38_20</name>
    <dbReference type="NCBI Taxonomy" id="1974862"/>
    <lineage>
        <taxon>Bacteria</taxon>
        <taxon>Candidatus Roizmaniibacteriota</taxon>
    </lineage>
</organism>
<dbReference type="Proteomes" id="UP000231246">
    <property type="component" value="Unassembled WGS sequence"/>
</dbReference>
<gene>
    <name evidence="7" type="primary">efp</name>
    <name evidence="11" type="ORF">COW99_04825</name>
</gene>
<dbReference type="InterPro" id="IPR014722">
    <property type="entry name" value="Rib_uL2_dom2"/>
</dbReference>
<proteinExistence type="inferred from homology"/>
<dbReference type="InterPro" id="IPR020599">
    <property type="entry name" value="Transl_elong_fac_P/YeiP"/>
</dbReference>
<keyword evidence="5 7" id="KW-0251">Elongation factor</keyword>
<name>A0A2H0BWF1_9BACT</name>
<dbReference type="AlphaFoldDB" id="A0A2H0BWF1"/>
<dbReference type="HAMAP" id="MF_00141">
    <property type="entry name" value="EF_P"/>
    <property type="match status" value="1"/>
</dbReference>
<feature type="domain" description="Translation elongation factor P/YeiP central" evidence="10">
    <location>
        <begin position="67"/>
        <end position="122"/>
    </location>
</feature>
<evidence type="ECO:0000313" key="12">
    <source>
        <dbReference type="Proteomes" id="UP000231246"/>
    </source>
</evidence>
<dbReference type="InterPro" id="IPR011768">
    <property type="entry name" value="Transl_elongation_fac_P"/>
</dbReference>
<dbReference type="PIRSF" id="PIRSF005901">
    <property type="entry name" value="EF-P"/>
    <property type="match status" value="1"/>
</dbReference>
<evidence type="ECO:0000256" key="7">
    <source>
        <dbReference type="HAMAP-Rule" id="MF_00141"/>
    </source>
</evidence>
<keyword evidence="6 7" id="KW-0648">Protein biosynthesis</keyword>
<dbReference type="SMART" id="SM01185">
    <property type="entry name" value="EFP"/>
    <property type="match status" value="1"/>
</dbReference>
<protein>
    <recommendedName>
        <fullName evidence="7">Elongation factor P</fullName>
        <shortName evidence="7">EF-P</shortName>
    </recommendedName>
</protein>
<dbReference type="GO" id="GO:0005829">
    <property type="term" value="C:cytosol"/>
    <property type="evidence" value="ECO:0007669"/>
    <property type="project" value="UniProtKB-ARBA"/>
</dbReference>
<evidence type="ECO:0000259" key="9">
    <source>
        <dbReference type="SMART" id="SM00841"/>
    </source>
</evidence>
<comment type="subcellular location">
    <subcellularLocation>
        <location evidence="1 7">Cytoplasm</location>
    </subcellularLocation>
</comment>
<dbReference type="FunFam" id="2.40.50.140:FF:000004">
    <property type="entry name" value="Elongation factor P"/>
    <property type="match status" value="1"/>
</dbReference>
<dbReference type="PANTHER" id="PTHR30053:SF14">
    <property type="entry name" value="TRANSLATION ELONGATION FACTOR KOW-LIKE DOMAIN-CONTAINING PROTEIN"/>
    <property type="match status" value="1"/>
</dbReference>
<comment type="caution">
    <text evidence="11">The sequence shown here is derived from an EMBL/GenBank/DDBJ whole genome shotgun (WGS) entry which is preliminary data.</text>
</comment>
<dbReference type="InterPro" id="IPR008991">
    <property type="entry name" value="Translation_prot_SH3-like_sf"/>
</dbReference>
<reference evidence="11 12" key="1">
    <citation type="submission" date="2017-09" db="EMBL/GenBank/DDBJ databases">
        <title>Depth-based differentiation of microbial function through sediment-hosted aquifers and enrichment of novel symbionts in the deep terrestrial subsurface.</title>
        <authorList>
            <person name="Probst A.J."/>
            <person name="Ladd B."/>
            <person name="Jarett J.K."/>
            <person name="Geller-Mcgrath D.E."/>
            <person name="Sieber C.M."/>
            <person name="Emerson J.B."/>
            <person name="Anantharaman K."/>
            <person name="Thomas B.C."/>
            <person name="Malmstrom R."/>
            <person name="Stieglmeier M."/>
            <person name="Klingl A."/>
            <person name="Woyke T."/>
            <person name="Ryan C.M."/>
            <person name="Banfield J.F."/>
        </authorList>
    </citation>
    <scope>NUCLEOTIDE SEQUENCE [LARGE SCALE GENOMIC DNA]</scope>
    <source>
        <strain evidence="11">CG22_combo_CG10-13_8_21_14_all_38_20</strain>
    </source>
</reference>
<dbReference type="Gene3D" id="2.30.30.30">
    <property type="match status" value="1"/>
</dbReference>
<dbReference type="Pfam" id="PF09285">
    <property type="entry name" value="Elong-fact-P_C"/>
    <property type="match status" value="1"/>
</dbReference>
<comment type="function">
    <text evidence="7">Involved in peptide bond synthesis. Stimulates efficient translation and peptide-bond synthesis on native or reconstituted 70S ribosomes in vitro. Probably functions indirectly by altering the affinity of the ribosome for aminoacyl-tRNA, thus increasing their reactivity as acceptors for peptidyl transferase.</text>
</comment>
<evidence type="ECO:0000256" key="4">
    <source>
        <dbReference type="ARBA" id="ARBA00022490"/>
    </source>
</evidence>
<dbReference type="Gene3D" id="2.40.50.140">
    <property type="entry name" value="Nucleic acid-binding proteins"/>
    <property type="match status" value="2"/>
</dbReference>
<accession>A0A2H0BWF1</accession>
<evidence type="ECO:0000259" key="10">
    <source>
        <dbReference type="SMART" id="SM01185"/>
    </source>
</evidence>
<evidence type="ECO:0000313" key="11">
    <source>
        <dbReference type="EMBL" id="PIP61308.1"/>
    </source>
</evidence>
<dbReference type="PANTHER" id="PTHR30053">
    <property type="entry name" value="ELONGATION FACTOR P"/>
    <property type="match status" value="1"/>
</dbReference>
<dbReference type="SMART" id="SM00841">
    <property type="entry name" value="Elong-fact-P_C"/>
    <property type="match status" value="1"/>
</dbReference>
<dbReference type="UniPathway" id="UPA00345"/>
<dbReference type="InterPro" id="IPR015365">
    <property type="entry name" value="Elong-fact-P_C"/>
</dbReference>
<evidence type="ECO:0000256" key="8">
    <source>
        <dbReference type="SAM" id="MobiDB-lite"/>
    </source>
</evidence>
<evidence type="ECO:0000256" key="2">
    <source>
        <dbReference type="ARBA" id="ARBA00004815"/>
    </source>
</evidence>
<dbReference type="Pfam" id="PF01132">
    <property type="entry name" value="EFP"/>
    <property type="match status" value="1"/>
</dbReference>
<evidence type="ECO:0000256" key="3">
    <source>
        <dbReference type="ARBA" id="ARBA00009479"/>
    </source>
</evidence>
<comment type="pathway">
    <text evidence="2 7">Protein biosynthesis; polypeptide chain elongation.</text>
</comment>
<keyword evidence="4 7" id="KW-0963">Cytoplasm</keyword>
<dbReference type="GO" id="GO:0043043">
    <property type="term" value="P:peptide biosynthetic process"/>
    <property type="evidence" value="ECO:0007669"/>
    <property type="project" value="InterPro"/>
</dbReference>
<evidence type="ECO:0000256" key="5">
    <source>
        <dbReference type="ARBA" id="ARBA00022768"/>
    </source>
</evidence>
<dbReference type="NCBIfam" id="NF001810">
    <property type="entry name" value="PRK00529.1"/>
    <property type="match status" value="1"/>
</dbReference>
<feature type="domain" description="Elongation factor P C-terminal" evidence="9">
    <location>
        <begin position="130"/>
        <end position="185"/>
    </location>
</feature>
<sequence>MINISDLRPGNIYSEDGSLYQVLEYMHQKIARGTGKVVLKAKNLTTGSTLRKAYQSGIKVEPVQLETSTAQFLYVGNQDQAVFLDTSTYEQFEVEVDLLEGKMPYLKEGMEVTLRKHEEVIVEVTLPIKHEYMVSDAPPDARGDTSGGGGKEVTIETGAMVRAPMFIKKGDMIRVDTRNGKYIERVK</sequence>
<dbReference type="EMBL" id="PCTA01000030">
    <property type="protein sequence ID" value="PIP61308.1"/>
    <property type="molecule type" value="Genomic_DNA"/>
</dbReference>